<reference evidence="1 4" key="2">
    <citation type="submission" date="2020-08" db="EMBL/GenBank/DDBJ databases">
        <title>Genome public.</title>
        <authorList>
            <person name="Liu C."/>
            <person name="Sun Q."/>
        </authorList>
    </citation>
    <scope>NUCLEOTIDE SEQUENCE [LARGE SCALE GENOMIC DNA]</scope>
    <source>
        <strain evidence="1 4">426_9</strain>
    </source>
</reference>
<organism evidence="2 3">
    <name type="scientific">Parabacteroides acidifaciens</name>
    <dbReference type="NCBI Taxonomy" id="2290935"/>
    <lineage>
        <taxon>Bacteria</taxon>
        <taxon>Pseudomonadati</taxon>
        <taxon>Bacteroidota</taxon>
        <taxon>Bacteroidia</taxon>
        <taxon>Bacteroidales</taxon>
        <taxon>Tannerellaceae</taxon>
        <taxon>Parabacteroides</taxon>
    </lineage>
</organism>
<sequence length="437" mass="49154">MGIPGEKKIKIIETNANFEREPLIRPFGFKGGAMKEIWQTAALLGSENGYRKFGICTQNVLWSDPTVFEVHSESASNALMYNITTRALQMIEGETFSNPVQLQEDILDELWEYGKKITGNPDLKETFILNALVGIDNAAWLLYCAENGINNFDDMVPVAYRPCLSNHHNKVACIPLMAYNIPVQEIKDTVDAGYFFMKIKIGQAGTQEEMVEKDMKRLSEIHAAIGNARTSYTESGKLPYYFDANGRYEKKETMLRFLDHAKKIGAFDQIAIIEEPFAEEKMYDVSDMGVRIVSDETAHTDKHALERIRLGYSAIALKPIAKTMSMSMKVAQLAYDNNIPCFCADLTVNPILVEWNKIVASRLNAFPGIKGGLGLVESNGHQNYAQWDKMLTYNPTADKSWAKVNKGTFVLDDDYFAESGGIFEQSPHYAAWFPPQI</sequence>
<proteinExistence type="predicted"/>
<dbReference type="Proteomes" id="UP000629596">
    <property type="component" value="Unassembled WGS sequence"/>
</dbReference>
<evidence type="ECO:0000313" key="2">
    <source>
        <dbReference type="EMBL" id="RDU51053.1"/>
    </source>
</evidence>
<evidence type="ECO:0000313" key="1">
    <source>
        <dbReference type="EMBL" id="MBC8600399.1"/>
    </source>
</evidence>
<evidence type="ECO:0000313" key="3">
    <source>
        <dbReference type="Proteomes" id="UP000256321"/>
    </source>
</evidence>
<dbReference type="SUPFAM" id="SSF51604">
    <property type="entry name" value="Enolase C-terminal domain-like"/>
    <property type="match status" value="1"/>
</dbReference>
<dbReference type="EMBL" id="JACRTI010000002">
    <property type="protein sequence ID" value="MBC8600399.1"/>
    <property type="molecule type" value="Genomic_DNA"/>
</dbReference>
<comment type="caution">
    <text evidence="2">The sequence shown here is derived from an EMBL/GenBank/DDBJ whole genome shotgun (WGS) entry which is preliminary data.</text>
</comment>
<gene>
    <name evidence="2" type="ORF">DWU89_01550</name>
    <name evidence="1" type="ORF">H8784_01535</name>
</gene>
<name>A0A3D8HJK9_9BACT</name>
<evidence type="ECO:0000313" key="4">
    <source>
        <dbReference type="Proteomes" id="UP000629596"/>
    </source>
</evidence>
<accession>A0A3D8HJK9</accession>
<dbReference type="Proteomes" id="UP000256321">
    <property type="component" value="Unassembled WGS sequence"/>
</dbReference>
<dbReference type="EMBL" id="QREV01000002">
    <property type="protein sequence ID" value="RDU51053.1"/>
    <property type="molecule type" value="Genomic_DNA"/>
</dbReference>
<dbReference type="AlphaFoldDB" id="A0A3D8HJK9"/>
<reference evidence="2 3" key="1">
    <citation type="submission" date="2018-07" db="EMBL/GenBank/DDBJ databases">
        <title>Parabacteroides acidifaciens nov. sp., isolated from human feces.</title>
        <authorList>
            <person name="Wang Y.J."/>
        </authorList>
    </citation>
    <scope>NUCLEOTIDE SEQUENCE [LARGE SCALE GENOMIC DNA]</scope>
    <source>
        <strain evidence="2 3">426-9</strain>
    </source>
</reference>
<protein>
    <submittedName>
        <fullName evidence="2">L-alanine-DL-glutamate epimerase</fullName>
    </submittedName>
</protein>
<keyword evidence="4" id="KW-1185">Reference proteome</keyword>
<dbReference type="Gene3D" id="3.20.20.120">
    <property type="entry name" value="Enolase-like C-terminal domain"/>
    <property type="match status" value="1"/>
</dbReference>
<dbReference type="InterPro" id="IPR036849">
    <property type="entry name" value="Enolase-like_C_sf"/>
</dbReference>